<proteinExistence type="predicted"/>
<protein>
    <recommendedName>
        <fullName evidence="2">Cytoplasmic activation/proliferation-associated protein-1 C term domain-containing protein</fullName>
    </recommendedName>
</protein>
<comment type="caution">
    <text evidence="3">The sequence shown here is derived from an EMBL/GenBank/DDBJ whole genome shotgun (WGS) entry which is preliminary data.</text>
</comment>
<feature type="non-terminal residue" evidence="3">
    <location>
        <position position="59"/>
    </location>
</feature>
<gene>
    <name evidence="3" type="ORF">M9458_036439</name>
</gene>
<feature type="non-terminal residue" evidence="3">
    <location>
        <position position="1"/>
    </location>
</feature>
<feature type="region of interest" description="Disordered" evidence="1">
    <location>
        <begin position="1"/>
        <end position="59"/>
    </location>
</feature>
<dbReference type="InterPro" id="IPR022070">
    <property type="entry name" value="Caprin-1_C"/>
</dbReference>
<feature type="domain" description="Cytoplasmic activation/proliferation-associated protein-1 C term" evidence="2">
    <location>
        <begin position="6"/>
        <end position="59"/>
    </location>
</feature>
<keyword evidence="4" id="KW-1185">Reference proteome</keyword>
<evidence type="ECO:0000259" key="2">
    <source>
        <dbReference type="Pfam" id="PF12287"/>
    </source>
</evidence>
<name>A0ABD0P2H7_CIRMR</name>
<dbReference type="EMBL" id="JAMKFB020000018">
    <property type="protein sequence ID" value="KAL0168217.1"/>
    <property type="molecule type" value="Genomic_DNA"/>
</dbReference>
<feature type="compositionally biased region" description="Polar residues" evidence="1">
    <location>
        <begin position="22"/>
        <end position="35"/>
    </location>
</feature>
<dbReference type="Pfam" id="PF12287">
    <property type="entry name" value="Caprin-1_C"/>
    <property type="match status" value="1"/>
</dbReference>
<reference evidence="3 4" key="1">
    <citation type="submission" date="2024-05" db="EMBL/GenBank/DDBJ databases">
        <title>Genome sequencing and assembly of Indian major carp, Cirrhinus mrigala (Hamilton, 1822).</title>
        <authorList>
            <person name="Mohindra V."/>
            <person name="Chowdhury L.M."/>
            <person name="Lal K."/>
            <person name="Jena J.K."/>
        </authorList>
    </citation>
    <scope>NUCLEOTIDE SEQUENCE [LARGE SCALE GENOMIC DNA]</scope>
    <source>
        <strain evidence="3">CM1030</strain>
        <tissue evidence="3">Blood</tissue>
    </source>
</reference>
<evidence type="ECO:0000313" key="4">
    <source>
        <dbReference type="Proteomes" id="UP001529510"/>
    </source>
</evidence>
<evidence type="ECO:0000313" key="3">
    <source>
        <dbReference type="EMBL" id="KAL0168217.1"/>
    </source>
</evidence>
<evidence type="ECO:0000256" key="1">
    <source>
        <dbReference type="SAM" id="MobiDB-lite"/>
    </source>
</evidence>
<organism evidence="3 4">
    <name type="scientific">Cirrhinus mrigala</name>
    <name type="common">Mrigala</name>
    <dbReference type="NCBI Taxonomy" id="683832"/>
    <lineage>
        <taxon>Eukaryota</taxon>
        <taxon>Metazoa</taxon>
        <taxon>Chordata</taxon>
        <taxon>Craniata</taxon>
        <taxon>Vertebrata</taxon>
        <taxon>Euteleostomi</taxon>
        <taxon>Actinopterygii</taxon>
        <taxon>Neopterygii</taxon>
        <taxon>Teleostei</taxon>
        <taxon>Ostariophysi</taxon>
        <taxon>Cypriniformes</taxon>
        <taxon>Cyprinidae</taxon>
        <taxon>Labeoninae</taxon>
        <taxon>Labeonini</taxon>
        <taxon>Cirrhinus</taxon>
    </lineage>
</organism>
<dbReference type="Proteomes" id="UP001529510">
    <property type="component" value="Unassembled WGS sequence"/>
</dbReference>
<dbReference type="AlphaFoldDB" id="A0ABD0P2H7"/>
<accession>A0ABD0P2H7</accession>
<sequence>QSLPNSTGPQPMSQQPGGQGNGFNRQAQSFYNSRGISRGGPRNSRGMINGYRGPSNGFR</sequence>